<dbReference type="EMBL" id="CP036263">
    <property type="protein sequence ID" value="QDS98384.1"/>
    <property type="molecule type" value="Genomic_DNA"/>
</dbReference>
<dbReference type="Pfam" id="PF17210">
    <property type="entry name" value="SdrD_B"/>
    <property type="match status" value="1"/>
</dbReference>
<dbReference type="AlphaFoldDB" id="A0A517MU25"/>
<proteinExistence type="predicted"/>
<dbReference type="SUPFAM" id="SSF49478">
    <property type="entry name" value="Cna protein B-type domain"/>
    <property type="match status" value="1"/>
</dbReference>
<protein>
    <submittedName>
        <fullName evidence="6">Serine-aspartate repeat-containing protein D</fullName>
    </submittedName>
</protein>
<keyword evidence="7" id="KW-1185">Reference proteome</keyword>
<evidence type="ECO:0000256" key="4">
    <source>
        <dbReference type="SAM" id="MobiDB-lite"/>
    </source>
</evidence>
<feature type="domain" description="SD-repeat containing protein B" evidence="5">
    <location>
        <begin position="52"/>
        <end position="114"/>
    </location>
</feature>
<dbReference type="Gene3D" id="2.60.40.10">
    <property type="entry name" value="Immunoglobulins"/>
    <property type="match status" value="1"/>
</dbReference>
<sequence>MSLHSRSCWKSRRCRFESLEPKRLLAADLASADIATASLAGRVHLTSTPTCQTDHQQGLAEVTLLLLDEQGQSLQTATSDETGAYEFTGLQPGLYAVLQRQPEGLGNAGTHVGSGGGQVLAANLVGEIEVAAGDSLTGYNFCETNDGTANNDGPPVLTQYSTTALTVGRNNTVLQVPASRSGVAASEIQLQTIAVSVSAHADVVAQGKSDPLLQKTVFDSQGFSKATSRSTPAEAEDSEARGDLFGAALRTVRKATMVDELFESASWLDADWHNSVIDQLMLFAPKTPTSAAAEAESAESQPAPEVEVARLPEQTAEVAKPHAGQVSAVEAEAAAGKASS</sequence>
<comment type="subcellular location">
    <subcellularLocation>
        <location evidence="1">Secreted</location>
    </subcellularLocation>
</comment>
<evidence type="ECO:0000256" key="2">
    <source>
        <dbReference type="ARBA" id="ARBA00022525"/>
    </source>
</evidence>
<reference evidence="6 7" key="1">
    <citation type="submission" date="2019-02" db="EMBL/GenBank/DDBJ databases">
        <title>Deep-cultivation of Planctomycetes and their phenomic and genomic characterization uncovers novel biology.</title>
        <authorList>
            <person name="Wiegand S."/>
            <person name="Jogler M."/>
            <person name="Boedeker C."/>
            <person name="Pinto D."/>
            <person name="Vollmers J."/>
            <person name="Rivas-Marin E."/>
            <person name="Kohn T."/>
            <person name="Peeters S.H."/>
            <person name="Heuer A."/>
            <person name="Rast P."/>
            <person name="Oberbeckmann S."/>
            <person name="Bunk B."/>
            <person name="Jeske O."/>
            <person name="Meyerdierks A."/>
            <person name="Storesund J.E."/>
            <person name="Kallscheuer N."/>
            <person name="Luecker S."/>
            <person name="Lage O.M."/>
            <person name="Pohl T."/>
            <person name="Merkel B.J."/>
            <person name="Hornburger P."/>
            <person name="Mueller R.-W."/>
            <person name="Bruemmer F."/>
            <person name="Labrenz M."/>
            <person name="Spormann A.M."/>
            <person name="Op den Camp H."/>
            <person name="Overmann J."/>
            <person name="Amann R."/>
            <person name="Jetten M.S.M."/>
            <person name="Mascher T."/>
            <person name="Medema M.H."/>
            <person name="Devos D.P."/>
            <person name="Kaster A.-K."/>
            <person name="Ovreas L."/>
            <person name="Rohde M."/>
            <person name="Galperin M.Y."/>
            <person name="Jogler C."/>
        </authorList>
    </citation>
    <scope>NUCLEOTIDE SEQUENCE [LARGE SCALE GENOMIC DNA]</scope>
    <source>
        <strain evidence="6 7">HG15A2</strain>
    </source>
</reference>
<dbReference type="KEGG" id="amob:HG15A2_16580"/>
<dbReference type="Proteomes" id="UP000319852">
    <property type="component" value="Chromosome"/>
</dbReference>
<dbReference type="GO" id="GO:0005576">
    <property type="term" value="C:extracellular region"/>
    <property type="evidence" value="ECO:0007669"/>
    <property type="project" value="UniProtKB-SubCell"/>
</dbReference>
<organism evidence="6 7">
    <name type="scientific">Adhaeretor mobilis</name>
    <dbReference type="NCBI Taxonomy" id="1930276"/>
    <lineage>
        <taxon>Bacteria</taxon>
        <taxon>Pseudomonadati</taxon>
        <taxon>Planctomycetota</taxon>
        <taxon>Planctomycetia</taxon>
        <taxon>Pirellulales</taxon>
        <taxon>Lacipirellulaceae</taxon>
        <taxon>Adhaeretor</taxon>
    </lineage>
</organism>
<keyword evidence="2" id="KW-0964">Secreted</keyword>
<keyword evidence="3" id="KW-0732">Signal</keyword>
<feature type="compositionally biased region" description="Low complexity" evidence="4">
    <location>
        <begin position="323"/>
        <end position="340"/>
    </location>
</feature>
<feature type="region of interest" description="Disordered" evidence="4">
    <location>
        <begin position="316"/>
        <end position="340"/>
    </location>
</feature>
<name>A0A517MU25_9BACT</name>
<accession>A0A517MU25</accession>
<evidence type="ECO:0000313" key="6">
    <source>
        <dbReference type="EMBL" id="QDS98384.1"/>
    </source>
</evidence>
<evidence type="ECO:0000259" key="5">
    <source>
        <dbReference type="Pfam" id="PF17210"/>
    </source>
</evidence>
<dbReference type="InterPro" id="IPR033764">
    <property type="entry name" value="Sdr_B"/>
</dbReference>
<evidence type="ECO:0000313" key="7">
    <source>
        <dbReference type="Proteomes" id="UP000319852"/>
    </source>
</evidence>
<dbReference type="InterPro" id="IPR013783">
    <property type="entry name" value="Ig-like_fold"/>
</dbReference>
<gene>
    <name evidence="6" type="primary">sdrD</name>
    <name evidence="6" type="ORF">HG15A2_16580</name>
</gene>
<evidence type="ECO:0000256" key="1">
    <source>
        <dbReference type="ARBA" id="ARBA00004613"/>
    </source>
</evidence>
<evidence type="ECO:0000256" key="3">
    <source>
        <dbReference type="ARBA" id="ARBA00022729"/>
    </source>
</evidence>